<name>A0A182T5K5_9DIPT</name>
<dbReference type="VEuPathDB" id="VectorBase:AMAM020074"/>
<feature type="compositionally biased region" description="Acidic residues" evidence="1">
    <location>
        <begin position="116"/>
        <end position="131"/>
    </location>
</feature>
<evidence type="ECO:0000313" key="2">
    <source>
        <dbReference type="EnsemblMetazoa" id="AMAM020074-PA"/>
    </source>
</evidence>
<feature type="region of interest" description="Disordered" evidence="1">
    <location>
        <begin position="1"/>
        <end position="67"/>
    </location>
</feature>
<protein>
    <submittedName>
        <fullName evidence="2">Uncharacterized protein</fullName>
    </submittedName>
</protein>
<evidence type="ECO:0000256" key="1">
    <source>
        <dbReference type="SAM" id="MobiDB-lite"/>
    </source>
</evidence>
<feature type="compositionally biased region" description="Polar residues" evidence="1">
    <location>
        <begin position="19"/>
        <end position="28"/>
    </location>
</feature>
<evidence type="ECO:0000313" key="3">
    <source>
        <dbReference type="Proteomes" id="UP000075901"/>
    </source>
</evidence>
<sequence length="221" mass="22309">MPVVVVETDFRQPPPTASLLASPTSRTMSPDAVSEAASIAMREVSGSSSNHRESPIEGADNLGDSTFINGSSASNGLLHPWNGTVPDISRSPSVGDTFVSAAASSDLPYPSSFSDDSTDDSESGPDEEVVDLPEKISTFAYITTATITLSGTNNPADVTGSGANPPIHPAGANRFGSTGPVLARESTPDTLLQQGALSPGQGPSSSSATTSISVSIASGGE</sequence>
<keyword evidence="3" id="KW-1185">Reference proteome</keyword>
<feature type="region of interest" description="Disordered" evidence="1">
    <location>
        <begin position="88"/>
        <end position="132"/>
    </location>
</feature>
<proteinExistence type="predicted"/>
<dbReference type="AlphaFoldDB" id="A0A182T5K5"/>
<reference evidence="2" key="2">
    <citation type="submission" date="2020-05" db="UniProtKB">
        <authorList>
            <consortium name="EnsemblMetazoa"/>
        </authorList>
    </citation>
    <scope>IDENTIFICATION</scope>
    <source>
        <strain evidence="2">maculatus3</strain>
    </source>
</reference>
<organism evidence="2 3">
    <name type="scientific">Anopheles maculatus</name>
    <dbReference type="NCBI Taxonomy" id="74869"/>
    <lineage>
        <taxon>Eukaryota</taxon>
        <taxon>Metazoa</taxon>
        <taxon>Ecdysozoa</taxon>
        <taxon>Arthropoda</taxon>
        <taxon>Hexapoda</taxon>
        <taxon>Insecta</taxon>
        <taxon>Pterygota</taxon>
        <taxon>Neoptera</taxon>
        <taxon>Endopterygota</taxon>
        <taxon>Diptera</taxon>
        <taxon>Nematocera</taxon>
        <taxon>Culicoidea</taxon>
        <taxon>Culicidae</taxon>
        <taxon>Anophelinae</taxon>
        <taxon>Anopheles</taxon>
        <taxon>Anopheles maculatus group</taxon>
    </lineage>
</organism>
<dbReference type="EnsemblMetazoa" id="AMAM020074-RA">
    <property type="protein sequence ID" value="AMAM020074-PA"/>
    <property type="gene ID" value="AMAM020074"/>
</dbReference>
<accession>A0A182T5K5</accession>
<feature type="region of interest" description="Disordered" evidence="1">
    <location>
        <begin position="156"/>
        <end position="221"/>
    </location>
</feature>
<dbReference type="Proteomes" id="UP000075901">
    <property type="component" value="Unassembled WGS sequence"/>
</dbReference>
<feature type="compositionally biased region" description="Low complexity" evidence="1">
    <location>
        <begin position="191"/>
        <end position="221"/>
    </location>
</feature>
<reference evidence="3" key="1">
    <citation type="submission" date="2013-09" db="EMBL/GenBank/DDBJ databases">
        <title>The Genome Sequence of Anopheles maculatus species B.</title>
        <authorList>
            <consortium name="The Broad Institute Genomics Platform"/>
            <person name="Neafsey D.E."/>
            <person name="Besansky N."/>
            <person name="Howell P."/>
            <person name="Walton C."/>
            <person name="Young S.K."/>
            <person name="Zeng Q."/>
            <person name="Gargeya S."/>
            <person name="Fitzgerald M."/>
            <person name="Haas B."/>
            <person name="Abouelleil A."/>
            <person name="Allen A.W."/>
            <person name="Alvarado L."/>
            <person name="Arachchi H.M."/>
            <person name="Berlin A.M."/>
            <person name="Chapman S.B."/>
            <person name="Gainer-Dewar J."/>
            <person name="Goldberg J."/>
            <person name="Griggs A."/>
            <person name="Gujja S."/>
            <person name="Hansen M."/>
            <person name="Howarth C."/>
            <person name="Imamovic A."/>
            <person name="Ireland A."/>
            <person name="Larimer J."/>
            <person name="McCowan C."/>
            <person name="Murphy C."/>
            <person name="Pearson M."/>
            <person name="Poon T.W."/>
            <person name="Priest M."/>
            <person name="Roberts A."/>
            <person name="Saif S."/>
            <person name="Shea T."/>
            <person name="Sisk P."/>
            <person name="Sykes S."/>
            <person name="Wortman J."/>
            <person name="Nusbaum C."/>
            <person name="Birren B."/>
        </authorList>
    </citation>
    <scope>NUCLEOTIDE SEQUENCE [LARGE SCALE GENOMIC DNA]</scope>
    <source>
        <strain evidence="3">maculatus3</strain>
    </source>
</reference>